<feature type="coiled-coil region" evidence="10">
    <location>
        <begin position="310"/>
        <end position="337"/>
    </location>
</feature>
<evidence type="ECO:0000256" key="6">
    <source>
        <dbReference type="ARBA" id="ARBA00022989"/>
    </source>
</evidence>
<name>A0A1V9YM50_ACHHY</name>
<evidence type="ECO:0000256" key="1">
    <source>
        <dbReference type="ARBA" id="ARBA00004409"/>
    </source>
</evidence>
<keyword evidence="15" id="KW-1185">Reference proteome</keyword>
<dbReference type="STRING" id="1202772.A0A1V9YM50"/>
<keyword evidence="4" id="KW-0813">Transport</keyword>
<dbReference type="GO" id="GO:0000139">
    <property type="term" value="C:Golgi membrane"/>
    <property type="evidence" value="ECO:0007669"/>
    <property type="project" value="UniProtKB-SubCell"/>
</dbReference>
<comment type="similarity">
    <text evidence="2">Belongs to the CASP family.</text>
</comment>
<evidence type="ECO:0000256" key="8">
    <source>
        <dbReference type="ARBA" id="ARBA00023054"/>
    </source>
</evidence>
<organism evidence="14 15">
    <name type="scientific">Achlya hypogyna</name>
    <name type="common">Oomycete</name>
    <name type="synonym">Protoachlya hypogyna</name>
    <dbReference type="NCBI Taxonomy" id="1202772"/>
    <lineage>
        <taxon>Eukaryota</taxon>
        <taxon>Sar</taxon>
        <taxon>Stramenopiles</taxon>
        <taxon>Oomycota</taxon>
        <taxon>Saprolegniomycetes</taxon>
        <taxon>Saprolegniales</taxon>
        <taxon>Achlyaceae</taxon>
        <taxon>Achlya</taxon>
    </lineage>
</organism>
<evidence type="ECO:0000259" key="12">
    <source>
        <dbReference type="Pfam" id="PF08172"/>
    </source>
</evidence>
<dbReference type="AlphaFoldDB" id="A0A1V9YM50"/>
<evidence type="ECO:0000256" key="10">
    <source>
        <dbReference type="SAM" id="Coils"/>
    </source>
</evidence>
<dbReference type="PANTHER" id="PTHR14043">
    <property type="entry name" value="CCAAT DISPLACEMENT PROTEIN-RELATED"/>
    <property type="match status" value="1"/>
</dbReference>
<dbReference type="EMBL" id="JNBR01001483">
    <property type="protein sequence ID" value="OQR86788.1"/>
    <property type="molecule type" value="Genomic_DNA"/>
</dbReference>
<dbReference type="Pfam" id="PF25398">
    <property type="entry name" value="CUX1_N"/>
    <property type="match status" value="1"/>
</dbReference>
<dbReference type="Proteomes" id="UP000243579">
    <property type="component" value="Unassembled WGS sequence"/>
</dbReference>
<reference evidence="14 15" key="1">
    <citation type="journal article" date="2014" name="Genome Biol. Evol.">
        <title>The secreted proteins of Achlya hypogyna and Thraustotheca clavata identify the ancestral oomycete secretome and reveal gene acquisitions by horizontal gene transfer.</title>
        <authorList>
            <person name="Misner I."/>
            <person name="Blouin N."/>
            <person name="Leonard G."/>
            <person name="Richards T.A."/>
            <person name="Lane C.E."/>
        </authorList>
    </citation>
    <scope>NUCLEOTIDE SEQUENCE [LARGE SCALE GENOMIC DNA]</scope>
    <source>
        <strain evidence="14 15">ATCC 48635</strain>
    </source>
</reference>
<feature type="domain" description="CASP C-terminal" evidence="12">
    <location>
        <begin position="404"/>
        <end position="562"/>
    </location>
</feature>
<keyword evidence="5 11" id="KW-0812">Transmembrane</keyword>
<keyword evidence="7" id="KW-0333">Golgi apparatus</keyword>
<accession>A0A1V9YM50</accession>
<dbReference type="OrthoDB" id="10257567at2759"/>
<evidence type="ECO:0000259" key="13">
    <source>
        <dbReference type="Pfam" id="PF25398"/>
    </source>
</evidence>
<evidence type="ECO:0000256" key="7">
    <source>
        <dbReference type="ARBA" id="ARBA00023034"/>
    </source>
</evidence>
<dbReference type="Pfam" id="PF08172">
    <property type="entry name" value="CASP_C"/>
    <property type="match status" value="1"/>
</dbReference>
<dbReference type="InterPro" id="IPR012955">
    <property type="entry name" value="CASP_C"/>
</dbReference>
<comment type="subcellular location">
    <subcellularLocation>
        <location evidence="1">Golgi apparatus membrane</location>
        <topology evidence="1">Single-pass type IV membrane protein</topology>
    </subcellularLocation>
</comment>
<gene>
    <name evidence="14" type="ORF">ACHHYP_09948</name>
</gene>
<feature type="domain" description="Cux N-terminal" evidence="13">
    <location>
        <begin position="9"/>
        <end position="116"/>
    </location>
</feature>
<evidence type="ECO:0000256" key="4">
    <source>
        <dbReference type="ARBA" id="ARBA00022448"/>
    </source>
</evidence>
<dbReference type="GO" id="GO:0006891">
    <property type="term" value="P:intra-Golgi vesicle-mediated transport"/>
    <property type="evidence" value="ECO:0007669"/>
    <property type="project" value="InterPro"/>
</dbReference>
<dbReference type="InterPro" id="IPR057476">
    <property type="entry name" value="Cux_N"/>
</dbReference>
<sequence length="570" mass="63779">MNPSTRSLLTTVSLYWKGFDLDSKRAQLDAQGVSMQEQKEASLKSRKALADLTKRFRKLNDSEKAAGLPPLLKAYQEEIDTLTKRAKFSDNAFFALYKALYEAPDPVPALDAALEASTTAVTAGNSDIDALRKEIQAYEVEFATLKNQDITIRNLENKIASFEETLESMVEDKVNDRCRDLEYTAAMRENELAAMQTHLTKSMHQARQERDDALANLDRLRSELLHAKQRNDHLLQSHAKEAEAWLLEADRVRALQLENQRLKDKLTSTEPSATDAFESQKAMEWELSLAQKDAHIAQLSRDLLAARALVEPAEAALADVRADRDALEREAAALRLRPTVEAFEDLAAQLTASPPPPDAALVALQEEQARVVVALEATVASQRATIETHVATIRALEDAVDAPTETPPLLQGVLAPADDLKLLAIIRAQRDRLRDRVKESERDAHAEREKMQHVANRLAQLEAENVDLVQKLRFLSNAGGDLEANVAPPSKYARLYEERMSPFAQFKHLESQQRYAKLNPVDKLLLPVARMVLSHPATRLGLIAYLLFLHTLVALTIYTFMHLCNVSNHS</sequence>
<keyword evidence="8 10" id="KW-0175">Coiled coil</keyword>
<feature type="transmembrane region" description="Helical" evidence="11">
    <location>
        <begin position="540"/>
        <end position="561"/>
    </location>
</feature>
<feature type="coiled-coil region" evidence="10">
    <location>
        <begin position="423"/>
        <end position="478"/>
    </location>
</feature>
<evidence type="ECO:0000256" key="5">
    <source>
        <dbReference type="ARBA" id="ARBA00022692"/>
    </source>
</evidence>
<evidence type="ECO:0000313" key="14">
    <source>
        <dbReference type="EMBL" id="OQR86788.1"/>
    </source>
</evidence>
<evidence type="ECO:0000256" key="11">
    <source>
        <dbReference type="SAM" id="Phobius"/>
    </source>
</evidence>
<dbReference type="PANTHER" id="PTHR14043:SF2">
    <property type="entry name" value="HOMEOBOX PROTEIN CUT"/>
    <property type="match status" value="1"/>
</dbReference>
<protein>
    <recommendedName>
        <fullName evidence="3">Protein CASP</fullName>
    </recommendedName>
</protein>
<evidence type="ECO:0000256" key="3">
    <source>
        <dbReference type="ARBA" id="ARBA00018691"/>
    </source>
</evidence>
<evidence type="ECO:0000256" key="2">
    <source>
        <dbReference type="ARBA" id="ARBA00006415"/>
    </source>
</evidence>
<keyword evidence="9 11" id="KW-0472">Membrane</keyword>
<comment type="caution">
    <text evidence="14">The sequence shown here is derived from an EMBL/GenBank/DDBJ whole genome shotgun (WGS) entry which is preliminary data.</text>
</comment>
<keyword evidence="6 11" id="KW-1133">Transmembrane helix</keyword>
<evidence type="ECO:0000256" key="9">
    <source>
        <dbReference type="ARBA" id="ARBA00023136"/>
    </source>
</evidence>
<feature type="coiled-coil region" evidence="10">
    <location>
        <begin position="203"/>
        <end position="237"/>
    </location>
</feature>
<proteinExistence type="inferred from homology"/>
<evidence type="ECO:0000313" key="15">
    <source>
        <dbReference type="Proteomes" id="UP000243579"/>
    </source>
</evidence>
<feature type="coiled-coil region" evidence="10">
    <location>
        <begin position="128"/>
        <end position="172"/>
    </location>
</feature>